<dbReference type="InParanoid" id="A0A7J7CPS1"/>
<protein>
    <submittedName>
        <fullName evidence="1">Globulin-1 S allele</fullName>
    </submittedName>
</protein>
<dbReference type="EMBL" id="JAAARO010000014">
    <property type="protein sequence ID" value="KAF5736054.1"/>
    <property type="molecule type" value="Genomic_DNA"/>
</dbReference>
<dbReference type="AlphaFoldDB" id="A0A7J7CPS1"/>
<dbReference type="InterPro" id="IPR014710">
    <property type="entry name" value="RmlC-like_jellyroll"/>
</dbReference>
<dbReference type="InterPro" id="IPR050253">
    <property type="entry name" value="Seed_Storage-Functional"/>
</dbReference>
<sequence>MDLKPFCILARRVSSILPRITLAYTCQHTETLGPITFFFIELLFHERKTCLSIQKSRCRTNLRFCHSQYFSLSLSLFSLLSFHEFPVEALKEDVPGEQPQVTRDQRTFVTEDGEISAVDISVENRGPYHLQFITLAPNSLLLPVLLHADMVFYVQKGPNPNHFST</sequence>
<organism evidence="1 2">
    <name type="scientific">Tripterygium wilfordii</name>
    <name type="common">Thunder God vine</name>
    <dbReference type="NCBI Taxonomy" id="458696"/>
    <lineage>
        <taxon>Eukaryota</taxon>
        <taxon>Viridiplantae</taxon>
        <taxon>Streptophyta</taxon>
        <taxon>Embryophyta</taxon>
        <taxon>Tracheophyta</taxon>
        <taxon>Spermatophyta</taxon>
        <taxon>Magnoliopsida</taxon>
        <taxon>eudicotyledons</taxon>
        <taxon>Gunneridae</taxon>
        <taxon>Pentapetalae</taxon>
        <taxon>rosids</taxon>
        <taxon>fabids</taxon>
        <taxon>Celastrales</taxon>
        <taxon>Celastraceae</taxon>
        <taxon>Tripterygium</taxon>
    </lineage>
</organism>
<accession>A0A7J7CPS1</accession>
<proteinExistence type="predicted"/>
<dbReference type="Gene3D" id="2.60.120.10">
    <property type="entry name" value="Jelly Rolls"/>
    <property type="match status" value="1"/>
</dbReference>
<evidence type="ECO:0000313" key="2">
    <source>
        <dbReference type="Proteomes" id="UP000593562"/>
    </source>
</evidence>
<dbReference type="Proteomes" id="UP000593562">
    <property type="component" value="Unassembled WGS sequence"/>
</dbReference>
<reference evidence="1 2" key="1">
    <citation type="journal article" date="2020" name="Nat. Commun.">
        <title>Genome of Tripterygium wilfordii and identification of cytochrome P450 involved in triptolide biosynthesis.</title>
        <authorList>
            <person name="Tu L."/>
            <person name="Su P."/>
            <person name="Zhang Z."/>
            <person name="Gao L."/>
            <person name="Wang J."/>
            <person name="Hu T."/>
            <person name="Zhou J."/>
            <person name="Zhang Y."/>
            <person name="Zhao Y."/>
            <person name="Liu Y."/>
            <person name="Song Y."/>
            <person name="Tong Y."/>
            <person name="Lu Y."/>
            <person name="Yang J."/>
            <person name="Xu C."/>
            <person name="Jia M."/>
            <person name="Peters R.J."/>
            <person name="Huang L."/>
            <person name="Gao W."/>
        </authorList>
    </citation>
    <scope>NUCLEOTIDE SEQUENCE [LARGE SCALE GENOMIC DNA]</scope>
    <source>
        <strain evidence="2">cv. XIE 37</strain>
        <tissue evidence="1">Leaf</tissue>
    </source>
</reference>
<evidence type="ECO:0000313" key="1">
    <source>
        <dbReference type="EMBL" id="KAF5736054.1"/>
    </source>
</evidence>
<dbReference type="PANTHER" id="PTHR31189:SF7">
    <property type="entry name" value="OS03G0197300 PROTEIN"/>
    <property type="match status" value="1"/>
</dbReference>
<dbReference type="PANTHER" id="PTHR31189">
    <property type="entry name" value="OS03G0336100 PROTEIN-RELATED"/>
    <property type="match status" value="1"/>
</dbReference>
<gene>
    <name evidence="1" type="ORF">HS088_TW14G00187</name>
</gene>
<keyword evidence="2" id="KW-1185">Reference proteome</keyword>
<comment type="caution">
    <text evidence="1">The sequence shown here is derived from an EMBL/GenBank/DDBJ whole genome shotgun (WGS) entry which is preliminary data.</text>
</comment>
<name>A0A7J7CPS1_TRIWF</name>